<gene>
    <name evidence="1" type="ORF">S06H3_59638</name>
</gene>
<comment type="caution">
    <text evidence="1">The sequence shown here is derived from an EMBL/GenBank/DDBJ whole genome shotgun (WGS) entry which is preliminary data.</text>
</comment>
<sequence>MKELTERKEFLGLRSKVLVKQETNTRERLTKLQENLQKEFQKNS</sequence>
<organism evidence="1">
    <name type="scientific">marine sediment metagenome</name>
    <dbReference type="NCBI Taxonomy" id="412755"/>
    <lineage>
        <taxon>unclassified sequences</taxon>
        <taxon>metagenomes</taxon>
        <taxon>ecological metagenomes</taxon>
    </lineage>
</organism>
<proteinExistence type="predicted"/>
<dbReference type="AlphaFoldDB" id="X1P4W1"/>
<protein>
    <submittedName>
        <fullName evidence="1">Uncharacterized protein</fullName>
    </submittedName>
</protein>
<evidence type="ECO:0000313" key="1">
    <source>
        <dbReference type="EMBL" id="GAI50898.1"/>
    </source>
</evidence>
<name>X1P4W1_9ZZZZ</name>
<accession>X1P4W1</accession>
<dbReference type="EMBL" id="BARV01038780">
    <property type="protein sequence ID" value="GAI50898.1"/>
    <property type="molecule type" value="Genomic_DNA"/>
</dbReference>
<reference evidence="1" key="1">
    <citation type="journal article" date="2014" name="Front. Microbiol.">
        <title>High frequency of phylogenetically diverse reductive dehalogenase-homologous genes in deep subseafloor sedimentary metagenomes.</title>
        <authorList>
            <person name="Kawai M."/>
            <person name="Futagami T."/>
            <person name="Toyoda A."/>
            <person name="Takaki Y."/>
            <person name="Nishi S."/>
            <person name="Hori S."/>
            <person name="Arai W."/>
            <person name="Tsubouchi T."/>
            <person name="Morono Y."/>
            <person name="Uchiyama I."/>
            <person name="Ito T."/>
            <person name="Fujiyama A."/>
            <person name="Inagaki F."/>
            <person name="Takami H."/>
        </authorList>
    </citation>
    <scope>NUCLEOTIDE SEQUENCE</scope>
    <source>
        <strain evidence="1">Expedition CK06-06</strain>
    </source>
</reference>